<sequence length="53" mass="5526">MEMMGPMLGPEGAPPRPKPVTEAVVKAAKVAGKAVVKAAPVVGKEVKRIAERF</sequence>
<evidence type="ECO:0000256" key="1">
    <source>
        <dbReference type="SAM" id="MobiDB-lite"/>
    </source>
</evidence>
<proteinExistence type="predicted"/>
<feature type="region of interest" description="Disordered" evidence="1">
    <location>
        <begin position="1"/>
        <end position="20"/>
    </location>
</feature>
<organism evidence="2">
    <name type="scientific">marine sediment metagenome</name>
    <dbReference type="NCBI Taxonomy" id="412755"/>
    <lineage>
        <taxon>unclassified sequences</taxon>
        <taxon>metagenomes</taxon>
        <taxon>ecological metagenomes</taxon>
    </lineage>
</organism>
<name>X1IWP3_9ZZZZ</name>
<reference evidence="2" key="1">
    <citation type="journal article" date="2014" name="Front. Microbiol.">
        <title>High frequency of phylogenetically diverse reductive dehalogenase-homologous genes in deep subseafloor sedimentary metagenomes.</title>
        <authorList>
            <person name="Kawai M."/>
            <person name="Futagami T."/>
            <person name="Toyoda A."/>
            <person name="Takaki Y."/>
            <person name="Nishi S."/>
            <person name="Hori S."/>
            <person name="Arai W."/>
            <person name="Tsubouchi T."/>
            <person name="Morono Y."/>
            <person name="Uchiyama I."/>
            <person name="Ito T."/>
            <person name="Fujiyama A."/>
            <person name="Inagaki F."/>
            <person name="Takami H."/>
        </authorList>
    </citation>
    <scope>NUCLEOTIDE SEQUENCE</scope>
    <source>
        <strain evidence="2">Expedition CK06-06</strain>
    </source>
</reference>
<accession>X1IWP3</accession>
<dbReference type="EMBL" id="BARU01038575">
    <property type="protein sequence ID" value="GAH86147.1"/>
    <property type="molecule type" value="Genomic_DNA"/>
</dbReference>
<gene>
    <name evidence="2" type="ORF">S03H2_59930</name>
</gene>
<feature type="compositionally biased region" description="Low complexity" evidence="1">
    <location>
        <begin position="1"/>
        <end position="11"/>
    </location>
</feature>
<comment type="caution">
    <text evidence="2">The sequence shown here is derived from an EMBL/GenBank/DDBJ whole genome shotgun (WGS) entry which is preliminary data.</text>
</comment>
<protein>
    <submittedName>
        <fullName evidence="2">Uncharacterized protein</fullName>
    </submittedName>
</protein>
<dbReference type="AlphaFoldDB" id="X1IWP3"/>
<evidence type="ECO:0000313" key="2">
    <source>
        <dbReference type="EMBL" id="GAH86147.1"/>
    </source>
</evidence>